<evidence type="ECO:0000256" key="8">
    <source>
        <dbReference type="ARBA" id="ARBA00023163"/>
    </source>
</evidence>
<protein>
    <submittedName>
        <fullName evidence="12">Glucocorticoid modulatory element-binding protein 1-like isoform X2</fullName>
    </submittedName>
</protein>
<evidence type="ECO:0000313" key="12">
    <source>
        <dbReference type="EMBL" id="KAG7475899.1"/>
    </source>
</evidence>
<keyword evidence="13" id="KW-1185">Reference proteome</keyword>
<evidence type="ECO:0000256" key="1">
    <source>
        <dbReference type="ARBA" id="ARBA00004496"/>
    </source>
</evidence>
<feature type="compositionally biased region" description="Basic and acidic residues" evidence="10">
    <location>
        <begin position="391"/>
        <end position="419"/>
    </location>
</feature>
<keyword evidence="2" id="KW-0963">Cytoplasm</keyword>
<feature type="compositionally biased region" description="Basic and acidic residues" evidence="10">
    <location>
        <begin position="498"/>
        <end position="520"/>
    </location>
</feature>
<keyword evidence="6" id="KW-0175">Coiled coil</keyword>
<sequence>MVLIKHDKIFQYICCKSLFNQSARCIKQYILTIVPSFPPDSSQQTTATHYQPQDHSHCHYYWLTDAYGSTSVRLCAERVMAGAEVTVSSGELMAVKKEEEGESSDNSHKTQVILHLQPILHGINEDTADTGTTVLAIETHHDDSEADGEKIEYGYPITCGNNRAVLLFKKFVCPGINVRCVTFNEQLISPKQFVHLAGKATLKDWKRAIRLGGVMLRKMMDSGQIDFYQHDTVCSNTCRSTKFDVLINSTRLPPGIAMQPSLSSLALDPPGRQMPLLTEIVHDAAEAEESLGDRVDPTAEWSPITASGHAAKRKKADTPEGILSLWKGVADSGLMREVLSSLQTELQATLKGVEVRSENASLQETDAVFLNSLCEMFGLLDSVKEALDLKHSRSEQSKIHDSVHDDISEERRKLGRDKSSYNGTSSKHLRPQKHSQTQNVLSPVKESPVIHAFSFAGLSAAAYAQLSINPQLFTHFSASSGKHHQTREDRRGRHRKHELSEMESQEKLDQWGQERVEKQETSGIYKEPGQRTGKPCENLHLTIQEEEEKEGLHDFEKVMIGRKSSKKNKSK</sequence>
<keyword evidence="3" id="KW-0479">Metal-binding</keyword>
<dbReference type="PANTHER" id="PTHR10417:SF3">
    <property type="entry name" value="GLUCOCORTICOID MODULATORY ELEMENT-BINDING PROTEIN 1"/>
    <property type="match status" value="1"/>
</dbReference>
<keyword evidence="4" id="KW-0862">Zinc</keyword>
<dbReference type="GO" id="GO:0005737">
    <property type="term" value="C:cytoplasm"/>
    <property type="evidence" value="ECO:0007669"/>
    <property type="project" value="UniProtKB-SubCell"/>
</dbReference>
<proteinExistence type="predicted"/>
<accession>A0AAV6PWH9</accession>
<feature type="domain" description="SAND" evidence="11">
    <location>
        <begin position="143"/>
        <end position="226"/>
    </location>
</feature>
<dbReference type="PROSITE" id="PS50864">
    <property type="entry name" value="SAND"/>
    <property type="match status" value="1"/>
</dbReference>
<comment type="subcellular location">
    <subcellularLocation>
        <location evidence="1">Cytoplasm</location>
    </subcellularLocation>
</comment>
<feature type="region of interest" description="Disordered" evidence="10">
    <location>
        <begin position="478"/>
        <end position="571"/>
    </location>
</feature>
<gene>
    <name evidence="12" type="ORF">JOB18_040116</name>
</gene>
<evidence type="ECO:0000256" key="6">
    <source>
        <dbReference type="ARBA" id="ARBA00023054"/>
    </source>
</evidence>
<name>A0AAV6PWH9_SOLSE</name>
<evidence type="ECO:0000256" key="4">
    <source>
        <dbReference type="ARBA" id="ARBA00022833"/>
    </source>
</evidence>
<dbReference type="PANTHER" id="PTHR10417">
    <property type="entry name" value="GLUCOCORTICOID MODULATORY ELEMENT-BINDING PROTEIN"/>
    <property type="match status" value="1"/>
</dbReference>
<dbReference type="InterPro" id="IPR059099">
    <property type="entry name" value="GMEB1/2/Spe-44_dom"/>
</dbReference>
<dbReference type="InterPro" id="IPR000770">
    <property type="entry name" value="SAND_dom"/>
</dbReference>
<feature type="region of interest" description="Disordered" evidence="10">
    <location>
        <begin position="391"/>
        <end position="441"/>
    </location>
</feature>
<dbReference type="GO" id="GO:0005634">
    <property type="term" value="C:nucleus"/>
    <property type="evidence" value="ECO:0007669"/>
    <property type="project" value="TreeGrafter"/>
</dbReference>
<dbReference type="AlphaFoldDB" id="A0AAV6PWH9"/>
<evidence type="ECO:0000259" key="11">
    <source>
        <dbReference type="PROSITE" id="PS50864"/>
    </source>
</evidence>
<dbReference type="EMBL" id="JAGKHQ010000021">
    <property type="protein sequence ID" value="KAG7475899.1"/>
    <property type="molecule type" value="Genomic_DNA"/>
</dbReference>
<dbReference type="GO" id="GO:0046872">
    <property type="term" value="F:metal ion binding"/>
    <property type="evidence" value="ECO:0007669"/>
    <property type="project" value="UniProtKB-KW"/>
</dbReference>
<evidence type="ECO:0000256" key="7">
    <source>
        <dbReference type="ARBA" id="ARBA00023125"/>
    </source>
</evidence>
<dbReference type="GO" id="GO:0000978">
    <property type="term" value="F:RNA polymerase II cis-regulatory region sequence-specific DNA binding"/>
    <property type="evidence" value="ECO:0007669"/>
    <property type="project" value="TreeGrafter"/>
</dbReference>
<dbReference type="GO" id="GO:0006357">
    <property type="term" value="P:regulation of transcription by RNA polymerase II"/>
    <property type="evidence" value="ECO:0007669"/>
    <property type="project" value="TreeGrafter"/>
</dbReference>
<comment type="caution">
    <text evidence="12">The sequence shown here is derived from an EMBL/GenBank/DDBJ whole genome shotgun (WGS) entry which is preliminary data.</text>
</comment>
<evidence type="ECO:0000256" key="2">
    <source>
        <dbReference type="ARBA" id="ARBA00022490"/>
    </source>
</evidence>
<evidence type="ECO:0000256" key="10">
    <source>
        <dbReference type="SAM" id="MobiDB-lite"/>
    </source>
</evidence>
<dbReference type="Proteomes" id="UP000693946">
    <property type="component" value="Linkage Group LG9"/>
</dbReference>
<dbReference type="Pfam" id="PF01342">
    <property type="entry name" value="SAND"/>
    <property type="match status" value="1"/>
</dbReference>
<dbReference type="Pfam" id="PF25892">
    <property type="entry name" value="Spe-44"/>
    <property type="match status" value="1"/>
</dbReference>
<keyword evidence="5" id="KW-0805">Transcription regulation</keyword>
<reference evidence="12 13" key="1">
    <citation type="journal article" date="2021" name="Sci. Rep.">
        <title>Chromosome anchoring in Senegalese sole (Solea senegalensis) reveals sex-associated markers and genome rearrangements in flatfish.</title>
        <authorList>
            <person name="Guerrero-Cozar I."/>
            <person name="Gomez-Garrido J."/>
            <person name="Berbel C."/>
            <person name="Martinez-Blanch J.F."/>
            <person name="Alioto T."/>
            <person name="Claros M.G."/>
            <person name="Gagnaire P.A."/>
            <person name="Manchado M."/>
        </authorList>
    </citation>
    <scope>NUCLEOTIDE SEQUENCE [LARGE SCALE GENOMIC DNA]</scope>
    <source>
        <strain evidence="12">Sse05_10M</strain>
    </source>
</reference>
<evidence type="ECO:0000256" key="9">
    <source>
        <dbReference type="ARBA" id="ARBA00023242"/>
    </source>
</evidence>
<keyword evidence="9" id="KW-0539">Nucleus</keyword>
<evidence type="ECO:0000256" key="5">
    <source>
        <dbReference type="ARBA" id="ARBA00023015"/>
    </source>
</evidence>
<organism evidence="12 13">
    <name type="scientific">Solea senegalensis</name>
    <name type="common">Senegalese sole</name>
    <dbReference type="NCBI Taxonomy" id="28829"/>
    <lineage>
        <taxon>Eukaryota</taxon>
        <taxon>Metazoa</taxon>
        <taxon>Chordata</taxon>
        <taxon>Craniata</taxon>
        <taxon>Vertebrata</taxon>
        <taxon>Euteleostomi</taxon>
        <taxon>Actinopterygii</taxon>
        <taxon>Neopterygii</taxon>
        <taxon>Teleostei</taxon>
        <taxon>Neoteleostei</taxon>
        <taxon>Acanthomorphata</taxon>
        <taxon>Carangaria</taxon>
        <taxon>Pleuronectiformes</taxon>
        <taxon>Pleuronectoidei</taxon>
        <taxon>Soleidae</taxon>
        <taxon>Solea</taxon>
    </lineage>
</organism>
<evidence type="ECO:0000313" key="13">
    <source>
        <dbReference type="Proteomes" id="UP000693946"/>
    </source>
</evidence>
<dbReference type="SMART" id="SM00258">
    <property type="entry name" value="SAND"/>
    <property type="match status" value="1"/>
</dbReference>
<feature type="compositionally biased region" description="Basic and acidic residues" evidence="10">
    <location>
        <begin position="550"/>
        <end position="559"/>
    </location>
</feature>
<keyword evidence="8" id="KW-0804">Transcription</keyword>
<dbReference type="FunFam" id="3.10.390.10:FF:000003">
    <property type="entry name" value="glucocorticoid modulatory element-binding protein 1 isoform X2"/>
    <property type="match status" value="1"/>
</dbReference>
<keyword evidence="7" id="KW-0238">DNA-binding</keyword>
<evidence type="ECO:0000256" key="3">
    <source>
        <dbReference type="ARBA" id="ARBA00022723"/>
    </source>
</evidence>